<evidence type="ECO:0000313" key="3">
    <source>
        <dbReference type="Proteomes" id="UP000024635"/>
    </source>
</evidence>
<dbReference type="SUPFAM" id="SSF57414">
    <property type="entry name" value="Hairpin loop containing domain-like"/>
    <property type="match status" value="1"/>
</dbReference>
<dbReference type="Proteomes" id="UP000024635">
    <property type="component" value="Unassembled WGS sequence"/>
</dbReference>
<keyword evidence="3" id="KW-1185">Reference proteome</keyword>
<dbReference type="PROSITE" id="PS51257">
    <property type="entry name" value="PROKAR_LIPOPROTEIN"/>
    <property type="match status" value="1"/>
</dbReference>
<dbReference type="EMBL" id="JARK01000318">
    <property type="protein sequence ID" value="EYC38410.1"/>
    <property type="molecule type" value="Genomic_DNA"/>
</dbReference>
<reference evidence="3" key="1">
    <citation type="journal article" date="2015" name="Nat. Genet.">
        <title>The genome and transcriptome of the zoonotic hookworm Ancylostoma ceylanicum identify infection-specific gene families.</title>
        <authorList>
            <person name="Schwarz E.M."/>
            <person name="Hu Y."/>
            <person name="Antoshechkin I."/>
            <person name="Miller M.M."/>
            <person name="Sternberg P.W."/>
            <person name="Aroian R.V."/>
        </authorList>
    </citation>
    <scope>NUCLEOTIDE SEQUENCE</scope>
    <source>
        <strain evidence="3">HY135</strain>
    </source>
</reference>
<organism evidence="2 3">
    <name type="scientific">Ancylostoma ceylanicum</name>
    <dbReference type="NCBI Taxonomy" id="53326"/>
    <lineage>
        <taxon>Eukaryota</taxon>
        <taxon>Metazoa</taxon>
        <taxon>Ecdysozoa</taxon>
        <taxon>Nematoda</taxon>
        <taxon>Chromadorea</taxon>
        <taxon>Rhabditida</taxon>
        <taxon>Rhabditina</taxon>
        <taxon>Rhabditomorpha</taxon>
        <taxon>Strongyloidea</taxon>
        <taxon>Ancylostomatidae</taxon>
        <taxon>Ancylostomatinae</taxon>
        <taxon>Ancylostoma</taxon>
    </lineage>
</organism>
<name>A0A016WFJ1_9BILA</name>
<evidence type="ECO:0008006" key="4">
    <source>
        <dbReference type="Google" id="ProtNLM"/>
    </source>
</evidence>
<sequence>MMHMLKAVVLLASVTTAQALGGCTLTRIDELMKFSGTGLRAPYATNVLECAKNCYKSFRCNALIFDNKCLMYAVPGNEPFLHLNNSSRPIGYTLKRRATPACKKVELI</sequence>
<keyword evidence="1" id="KW-0732">Signal</keyword>
<dbReference type="AlphaFoldDB" id="A0A016WFJ1"/>
<protein>
    <recommendedName>
        <fullName evidence="4">Apple domain-containing protein</fullName>
    </recommendedName>
</protein>
<feature type="chain" id="PRO_5001490655" description="Apple domain-containing protein" evidence="1">
    <location>
        <begin position="20"/>
        <end position="108"/>
    </location>
</feature>
<evidence type="ECO:0000256" key="1">
    <source>
        <dbReference type="SAM" id="SignalP"/>
    </source>
</evidence>
<proteinExistence type="predicted"/>
<accession>A0A016WFJ1</accession>
<comment type="caution">
    <text evidence="2">The sequence shown here is derived from an EMBL/GenBank/DDBJ whole genome shotgun (WGS) entry which is preliminary data.</text>
</comment>
<evidence type="ECO:0000313" key="2">
    <source>
        <dbReference type="EMBL" id="EYC38410.1"/>
    </source>
</evidence>
<gene>
    <name evidence="2" type="primary">Acey_s0718.g1797</name>
    <name evidence="2" type="ORF">Y032_0718g1797</name>
</gene>
<feature type="signal peptide" evidence="1">
    <location>
        <begin position="1"/>
        <end position="19"/>
    </location>
</feature>